<gene>
    <name evidence="3" type="ORF">CROE0942_LOCUS8523</name>
    <name evidence="7" type="ORF">FNF27_01026</name>
    <name evidence="6" type="ORF">FNF28_02786</name>
    <name evidence="4" type="ORF">FNF29_00941</name>
    <name evidence="5" type="ORF">FNF31_04888</name>
</gene>
<evidence type="ECO:0000313" key="7">
    <source>
        <dbReference type="EMBL" id="KAA0177246.1"/>
    </source>
</evidence>
<keyword evidence="9" id="KW-1185">Reference proteome</keyword>
<dbReference type="EMBL" id="VLTN01000003">
    <property type="protein sequence ID" value="KAA0156831.1"/>
    <property type="molecule type" value="Genomic_DNA"/>
</dbReference>
<keyword evidence="1" id="KW-0812">Transmembrane</keyword>
<dbReference type="Proteomes" id="UP000324907">
    <property type="component" value="Unassembled WGS sequence"/>
</dbReference>
<feature type="transmembrane region" description="Helical" evidence="1">
    <location>
        <begin position="85"/>
        <end position="108"/>
    </location>
</feature>
<evidence type="ECO:0000313" key="6">
    <source>
        <dbReference type="EMBL" id="KAA0167572.1"/>
    </source>
</evidence>
<feature type="transmembrane region" description="Helical" evidence="1">
    <location>
        <begin position="176"/>
        <end position="194"/>
    </location>
</feature>
<evidence type="ECO:0000313" key="11">
    <source>
        <dbReference type="Proteomes" id="UP000325113"/>
    </source>
</evidence>
<feature type="transmembrane region" description="Helical" evidence="1">
    <location>
        <begin position="206"/>
        <end position="223"/>
    </location>
</feature>
<reference evidence="3" key="2">
    <citation type="submission" date="2021-01" db="EMBL/GenBank/DDBJ databases">
        <authorList>
            <person name="Corre E."/>
            <person name="Pelletier E."/>
            <person name="Niang G."/>
            <person name="Scheremetjew M."/>
            <person name="Finn R."/>
            <person name="Kale V."/>
            <person name="Holt S."/>
            <person name="Cochrane G."/>
            <person name="Meng A."/>
            <person name="Brown T."/>
            <person name="Cohen L."/>
        </authorList>
    </citation>
    <scope>NUCLEOTIDE SEQUENCE</scope>
    <source>
        <strain evidence="3">E4-10</strain>
    </source>
</reference>
<name>A0A5A8CYH8_CAFRO</name>
<feature type="transmembrane region" description="Helical" evidence="1">
    <location>
        <begin position="55"/>
        <end position="79"/>
    </location>
</feature>
<dbReference type="OMA" id="LHYFARF"/>
<dbReference type="OrthoDB" id="1470350at2759"/>
<evidence type="ECO:0000313" key="9">
    <source>
        <dbReference type="Proteomes" id="UP000323011"/>
    </source>
</evidence>
<reference evidence="8 9" key="1">
    <citation type="submission" date="2019-07" db="EMBL/GenBank/DDBJ databases">
        <title>Genomes of Cafeteria roenbergensis.</title>
        <authorList>
            <person name="Fischer M.G."/>
            <person name="Hackl T."/>
            <person name="Roman M."/>
        </authorList>
    </citation>
    <scope>NUCLEOTIDE SEQUENCE [LARGE SCALE GENOMIC DNA]</scope>
    <source>
        <strain evidence="4 9">BVI</strain>
        <strain evidence="5 11">Cflag</strain>
        <strain evidence="7 8">E4-10P</strain>
        <strain evidence="6 10">RCC970-E3</strain>
    </source>
</reference>
<dbReference type="Proteomes" id="UP000325113">
    <property type="component" value="Unassembled WGS sequence"/>
</dbReference>
<evidence type="ECO:0000313" key="5">
    <source>
        <dbReference type="EMBL" id="KAA0159299.1"/>
    </source>
</evidence>
<evidence type="ECO:0000313" key="10">
    <source>
        <dbReference type="Proteomes" id="UP000324907"/>
    </source>
</evidence>
<protein>
    <recommendedName>
        <fullName evidence="2">Fatty acid desaturase domain-containing protein</fullName>
    </recommendedName>
</protein>
<dbReference type="GO" id="GO:0006629">
    <property type="term" value="P:lipid metabolic process"/>
    <property type="evidence" value="ECO:0007669"/>
    <property type="project" value="InterPro"/>
</dbReference>
<evidence type="ECO:0000313" key="3">
    <source>
        <dbReference type="EMBL" id="CAD8564146.1"/>
    </source>
</evidence>
<keyword evidence="1" id="KW-0472">Membrane</keyword>
<evidence type="ECO:0000313" key="4">
    <source>
        <dbReference type="EMBL" id="KAA0156831.1"/>
    </source>
</evidence>
<feature type="transmembrane region" description="Helical" evidence="1">
    <location>
        <begin position="229"/>
        <end position="249"/>
    </location>
</feature>
<evidence type="ECO:0000256" key="1">
    <source>
        <dbReference type="SAM" id="Phobius"/>
    </source>
</evidence>
<dbReference type="EMBL" id="HBET01012428">
    <property type="protein sequence ID" value="CAD8564146.1"/>
    <property type="molecule type" value="Transcribed_RNA"/>
</dbReference>
<dbReference type="AlphaFoldDB" id="A0A5A8CYH8"/>
<proteinExistence type="predicted"/>
<dbReference type="PANTHER" id="PTHR36459:SF1">
    <property type="entry name" value="FATTY ACID DESATURASE DOMAIN-CONTAINING PROTEIN-RELATED"/>
    <property type="match status" value="1"/>
</dbReference>
<dbReference type="Proteomes" id="UP000323011">
    <property type="component" value="Unassembled WGS sequence"/>
</dbReference>
<dbReference type="InterPro" id="IPR005804">
    <property type="entry name" value="FA_desaturase_dom"/>
</dbReference>
<feature type="transmembrane region" description="Helical" evidence="1">
    <location>
        <begin position="129"/>
        <end position="148"/>
    </location>
</feature>
<dbReference type="EMBL" id="VLTO01000004">
    <property type="protein sequence ID" value="KAA0177246.1"/>
    <property type="molecule type" value="Genomic_DNA"/>
</dbReference>
<accession>A0A5A8CYH8</accession>
<dbReference type="Proteomes" id="UP000322899">
    <property type="component" value="Unassembled WGS sequence"/>
</dbReference>
<dbReference type="PANTHER" id="PTHR36459">
    <property type="entry name" value="ORF"/>
    <property type="match status" value="1"/>
</dbReference>
<organism evidence="4 9">
    <name type="scientific">Cafeteria roenbergensis</name>
    <name type="common">Marine flagellate</name>
    <dbReference type="NCBI Taxonomy" id="33653"/>
    <lineage>
        <taxon>Eukaryota</taxon>
        <taxon>Sar</taxon>
        <taxon>Stramenopiles</taxon>
        <taxon>Bigyra</taxon>
        <taxon>Opalozoa</taxon>
        <taxon>Bicosoecida</taxon>
        <taxon>Cafeteriaceae</taxon>
        <taxon>Cafeteria</taxon>
    </lineage>
</organism>
<dbReference type="Pfam" id="PF00487">
    <property type="entry name" value="FA_desaturase"/>
    <property type="match status" value="1"/>
</dbReference>
<dbReference type="EMBL" id="VLTM01000055">
    <property type="protein sequence ID" value="KAA0159299.1"/>
    <property type="molecule type" value="Genomic_DNA"/>
</dbReference>
<keyword evidence="1" id="KW-1133">Transmembrane helix</keyword>
<sequence>MTSQTAPKPAPKPRAKLPVANTDLTVERREAVFHLPSGLADVVTSMLRDKRDLQLVEALLSILLIVPTSAALVFLAPWWQLKVVLGLLHVPFVFVVFAARFILGLHYWSHAPRGSVWTKGMPFASVLQAIPTMFIAPFFGIPAGMYYLHHVAMHHRDNNMAPADLSSTMPYQRNSILGFLHYWARFFFFALFELPIHSLNAGNYRLLAQGIASAAFFLAKIFLLMQVDAIATTFVFVLPFFVASLALMFGNWSQHIFVDPDAYEDGVAKDADAVNYSLTFNCMNSPENGMTFNDGYHIIHHRWASLHWADLPQKCIDDLEAHARNDALIFSDADPMAIGLAVMSGNWDWVVSRYVHYGQTPVPRTPKEIEAELKRRLAPIQCGPSKSKAL</sequence>
<evidence type="ECO:0000259" key="2">
    <source>
        <dbReference type="Pfam" id="PF00487"/>
    </source>
</evidence>
<feature type="domain" description="Fatty acid desaturase" evidence="2">
    <location>
        <begin position="92"/>
        <end position="313"/>
    </location>
</feature>
<dbReference type="EMBL" id="VLTL01000033">
    <property type="protein sequence ID" value="KAA0167572.1"/>
    <property type="molecule type" value="Genomic_DNA"/>
</dbReference>
<evidence type="ECO:0000313" key="8">
    <source>
        <dbReference type="Proteomes" id="UP000322899"/>
    </source>
</evidence>